<keyword evidence="4" id="KW-1185">Reference proteome</keyword>
<evidence type="ECO:0000259" key="2">
    <source>
        <dbReference type="Pfam" id="PF03330"/>
    </source>
</evidence>
<dbReference type="SUPFAM" id="SSF50685">
    <property type="entry name" value="Barwin-like endoglucanases"/>
    <property type="match status" value="1"/>
</dbReference>
<reference evidence="3" key="1">
    <citation type="submission" date="2023-03" db="EMBL/GenBank/DDBJ databases">
        <title>Massive genome expansion in bonnet fungi (Mycena s.s.) driven by repeated elements and novel gene families across ecological guilds.</title>
        <authorList>
            <consortium name="Lawrence Berkeley National Laboratory"/>
            <person name="Harder C.B."/>
            <person name="Miyauchi S."/>
            <person name="Viragh M."/>
            <person name="Kuo A."/>
            <person name="Thoen E."/>
            <person name="Andreopoulos B."/>
            <person name="Lu D."/>
            <person name="Skrede I."/>
            <person name="Drula E."/>
            <person name="Henrissat B."/>
            <person name="Morin E."/>
            <person name="Kohler A."/>
            <person name="Barry K."/>
            <person name="LaButti K."/>
            <person name="Morin E."/>
            <person name="Salamov A."/>
            <person name="Lipzen A."/>
            <person name="Mereny Z."/>
            <person name="Hegedus B."/>
            <person name="Baldrian P."/>
            <person name="Stursova M."/>
            <person name="Weitz H."/>
            <person name="Taylor A."/>
            <person name="Grigoriev I.V."/>
            <person name="Nagy L.G."/>
            <person name="Martin F."/>
            <person name="Kauserud H."/>
        </authorList>
    </citation>
    <scope>NUCLEOTIDE SEQUENCE</scope>
    <source>
        <strain evidence="3">CBHHK002</strain>
    </source>
</reference>
<evidence type="ECO:0000313" key="3">
    <source>
        <dbReference type="EMBL" id="KAJ7348418.1"/>
    </source>
</evidence>
<keyword evidence="1" id="KW-0732">Signal</keyword>
<dbReference type="Gene3D" id="2.40.40.10">
    <property type="entry name" value="RlpA-like domain"/>
    <property type="match status" value="1"/>
</dbReference>
<dbReference type="CDD" id="cd22191">
    <property type="entry name" value="DPBB_RlpA_EXP_N-like"/>
    <property type="match status" value="1"/>
</dbReference>
<evidence type="ECO:0000256" key="1">
    <source>
        <dbReference type="ARBA" id="ARBA00022729"/>
    </source>
</evidence>
<dbReference type="Proteomes" id="UP001218218">
    <property type="component" value="Unassembled WGS sequence"/>
</dbReference>
<comment type="caution">
    <text evidence="3">The sequence shown here is derived from an EMBL/GenBank/DDBJ whole genome shotgun (WGS) entry which is preliminary data.</text>
</comment>
<dbReference type="PANTHER" id="PTHR31836:SF28">
    <property type="entry name" value="SRCR DOMAIN-CONTAINING PROTEIN-RELATED"/>
    <property type="match status" value="1"/>
</dbReference>
<organism evidence="3 4">
    <name type="scientific">Mycena albidolilacea</name>
    <dbReference type="NCBI Taxonomy" id="1033008"/>
    <lineage>
        <taxon>Eukaryota</taxon>
        <taxon>Fungi</taxon>
        <taxon>Dikarya</taxon>
        <taxon>Basidiomycota</taxon>
        <taxon>Agaricomycotina</taxon>
        <taxon>Agaricomycetes</taxon>
        <taxon>Agaricomycetidae</taxon>
        <taxon>Agaricales</taxon>
        <taxon>Marasmiineae</taxon>
        <taxon>Mycenaceae</taxon>
        <taxon>Mycena</taxon>
    </lineage>
</organism>
<dbReference type="Pfam" id="PF03330">
    <property type="entry name" value="DPBB_1"/>
    <property type="match status" value="1"/>
</dbReference>
<feature type="domain" description="RlpA-like protein double-psi beta-barrel" evidence="2">
    <location>
        <begin position="6"/>
        <end position="101"/>
    </location>
</feature>
<dbReference type="PANTHER" id="PTHR31836">
    <property type="match status" value="1"/>
</dbReference>
<proteinExistence type="predicted"/>
<sequence>MVQTILAASFYDPNGGTGACGSVLQNSDFIVALGEDTWANGAHCGATVPVTYNGHSISVTVADRCPGCNSLHGAHSIDLSRGAIAALDPNYENDGIITVQWTLP</sequence>
<evidence type="ECO:0000313" key="4">
    <source>
        <dbReference type="Proteomes" id="UP001218218"/>
    </source>
</evidence>
<name>A0AAD7ETQ6_9AGAR</name>
<dbReference type="EMBL" id="JARIHO010000017">
    <property type="protein sequence ID" value="KAJ7348418.1"/>
    <property type="molecule type" value="Genomic_DNA"/>
</dbReference>
<accession>A0AAD7ETQ6</accession>
<dbReference type="InterPro" id="IPR009009">
    <property type="entry name" value="RlpA-like_DPBB"/>
</dbReference>
<dbReference type="AlphaFoldDB" id="A0AAD7ETQ6"/>
<dbReference type="InterPro" id="IPR051477">
    <property type="entry name" value="Expansin_CellWall"/>
</dbReference>
<protein>
    <submittedName>
        <fullName evidence="3">RlpA-like double-psi beta-barrel-protein domain-containing protein-containing protein</fullName>
    </submittedName>
</protein>
<gene>
    <name evidence="3" type="ORF">DFH08DRAFT_698262</name>
</gene>
<dbReference type="InterPro" id="IPR036908">
    <property type="entry name" value="RlpA-like_sf"/>
</dbReference>